<evidence type="ECO:0000256" key="2">
    <source>
        <dbReference type="SAM" id="MobiDB-lite"/>
    </source>
</evidence>
<dbReference type="Proteomes" id="UP001221838">
    <property type="component" value="Unassembled WGS sequence"/>
</dbReference>
<feature type="region of interest" description="Disordered" evidence="2">
    <location>
        <begin position="1"/>
        <end position="41"/>
    </location>
</feature>
<keyword evidence="3" id="KW-0472">Membrane</keyword>
<protein>
    <submittedName>
        <fullName evidence="4">Uncharacterized protein</fullName>
    </submittedName>
</protein>
<feature type="compositionally biased region" description="Basic and acidic residues" evidence="2">
    <location>
        <begin position="9"/>
        <end position="34"/>
    </location>
</feature>
<accession>A0ABT5DNU3</accession>
<comment type="caution">
    <text evidence="4">The sequence shown here is derived from an EMBL/GenBank/DDBJ whole genome shotgun (WGS) entry which is preliminary data.</text>
</comment>
<name>A0ABT5DNU3_9BACT</name>
<keyword evidence="3" id="KW-1133">Transmembrane helix</keyword>
<dbReference type="EMBL" id="JAQNDM010000002">
    <property type="protein sequence ID" value="MDC0714830.1"/>
    <property type="molecule type" value="Genomic_DNA"/>
</dbReference>
<evidence type="ECO:0000313" key="4">
    <source>
        <dbReference type="EMBL" id="MDC0714830.1"/>
    </source>
</evidence>
<keyword evidence="5" id="KW-1185">Reference proteome</keyword>
<evidence type="ECO:0000256" key="1">
    <source>
        <dbReference type="SAM" id="Coils"/>
    </source>
</evidence>
<evidence type="ECO:0000256" key="3">
    <source>
        <dbReference type="SAM" id="Phobius"/>
    </source>
</evidence>
<feature type="coiled-coil region" evidence="1">
    <location>
        <begin position="105"/>
        <end position="137"/>
    </location>
</feature>
<feature type="transmembrane region" description="Helical" evidence="3">
    <location>
        <begin position="206"/>
        <end position="223"/>
    </location>
</feature>
<sequence>MSSKFSRFLHLERVREPRSKTEEPQQLRDSHRFAAGEQAGPASLELAVPEAHLERFKPPEEAPLSLEKRPAEPSHFPSCRECESENGRFLETCQVCGANLTTPEQRAYQQQRQQVRLQEEAQEQEVLKHRALQHQQEMERHRELLLSQLRKQEQGTRVWQALARHGSLGLALVQDMAHPLQRRLVLAGCAGLPCLLIFLGRGWVRGTGLFLAFVLALLFAPLWKPGPPGGRA</sequence>
<feature type="transmembrane region" description="Helical" evidence="3">
    <location>
        <begin position="184"/>
        <end position="200"/>
    </location>
</feature>
<organism evidence="4 5">
    <name type="scientific">Stigmatella ashevillensis</name>
    <dbReference type="NCBI Taxonomy" id="2995309"/>
    <lineage>
        <taxon>Bacteria</taxon>
        <taxon>Pseudomonadati</taxon>
        <taxon>Myxococcota</taxon>
        <taxon>Myxococcia</taxon>
        <taxon>Myxococcales</taxon>
        <taxon>Cystobacterineae</taxon>
        <taxon>Archangiaceae</taxon>
        <taxon>Stigmatella</taxon>
    </lineage>
</organism>
<dbReference type="RefSeq" id="WP_272145514.1">
    <property type="nucleotide sequence ID" value="NZ_JAQNDM010000002.1"/>
</dbReference>
<proteinExistence type="predicted"/>
<keyword evidence="1" id="KW-0175">Coiled coil</keyword>
<reference evidence="4 5" key="1">
    <citation type="submission" date="2022-11" db="EMBL/GenBank/DDBJ databases">
        <title>Minimal conservation of predation-associated metabolite biosynthetic gene clusters underscores biosynthetic potential of Myxococcota including descriptions for ten novel species: Archangium lansinium sp. nov., Myxococcus landrumus sp. nov., Nannocystis bai.</title>
        <authorList>
            <person name="Ahearne A."/>
            <person name="Stevens C."/>
            <person name="Dowd S."/>
        </authorList>
    </citation>
    <scope>NUCLEOTIDE SEQUENCE [LARGE SCALE GENOMIC DNA]</scope>
    <source>
        <strain evidence="4 5">NCWAL01</strain>
    </source>
</reference>
<evidence type="ECO:0000313" key="5">
    <source>
        <dbReference type="Proteomes" id="UP001221838"/>
    </source>
</evidence>
<gene>
    <name evidence="4" type="ORF">POL68_40655</name>
</gene>
<keyword evidence="3" id="KW-0812">Transmembrane</keyword>